<dbReference type="GO" id="GO:0043190">
    <property type="term" value="C:ATP-binding cassette (ABC) transporter complex"/>
    <property type="evidence" value="ECO:0007669"/>
    <property type="project" value="InterPro"/>
</dbReference>
<dbReference type="SUPFAM" id="SSF53850">
    <property type="entry name" value="Periplasmic binding protein-like II"/>
    <property type="match status" value="1"/>
</dbReference>
<dbReference type="Gene3D" id="3.40.190.10">
    <property type="entry name" value="Periplasmic binding protein-like II"/>
    <property type="match status" value="1"/>
</dbReference>
<dbReference type="PANTHER" id="PTHR30290">
    <property type="entry name" value="PERIPLASMIC BINDING COMPONENT OF ABC TRANSPORTER"/>
    <property type="match status" value="1"/>
</dbReference>
<proteinExistence type="inferred from homology"/>
<dbReference type="Proteomes" id="UP000053370">
    <property type="component" value="Unassembled WGS sequence"/>
</dbReference>
<accession>A0A0K8P9G7</accession>
<dbReference type="GO" id="GO:0015833">
    <property type="term" value="P:peptide transport"/>
    <property type="evidence" value="ECO:0007669"/>
    <property type="project" value="TreeGrafter"/>
</dbReference>
<dbReference type="EMBL" id="DF968179">
    <property type="protein sequence ID" value="GAP39303.1"/>
    <property type="molecule type" value="Genomic_DNA"/>
</dbReference>
<dbReference type="GO" id="GO:0042597">
    <property type="term" value="C:periplasmic space"/>
    <property type="evidence" value="ECO:0007669"/>
    <property type="project" value="UniProtKB-ARBA"/>
</dbReference>
<evidence type="ECO:0000313" key="8">
    <source>
        <dbReference type="Proteomes" id="UP000053370"/>
    </source>
</evidence>
<dbReference type="Pfam" id="PF00496">
    <property type="entry name" value="SBP_bac_5"/>
    <property type="match status" value="1"/>
</dbReference>
<dbReference type="AlphaFoldDB" id="A0A0K8P9G7"/>
<dbReference type="InterPro" id="IPR000914">
    <property type="entry name" value="SBP_5_dom"/>
</dbReference>
<dbReference type="Gene3D" id="3.10.105.10">
    <property type="entry name" value="Dipeptide-binding Protein, Domain 3"/>
    <property type="match status" value="1"/>
</dbReference>
<organism evidence="7">
    <name type="scientific">Flexilinea flocculi</name>
    <dbReference type="NCBI Taxonomy" id="1678840"/>
    <lineage>
        <taxon>Bacteria</taxon>
        <taxon>Bacillati</taxon>
        <taxon>Chloroflexota</taxon>
        <taxon>Anaerolineae</taxon>
        <taxon>Anaerolineales</taxon>
        <taxon>Anaerolineaceae</taxon>
        <taxon>Flexilinea</taxon>
    </lineage>
</organism>
<dbReference type="RefSeq" id="WP_062277341.1">
    <property type="nucleotide sequence ID" value="NZ_DF968179.1"/>
</dbReference>
<feature type="domain" description="Solute-binding protein family 5" evidence="6">
    <location>
        <begin position="191"/>
        <end position="563"/>
    </location>
</feature>
<evidence type="ECO:0000259" key="6">
    <source>
        <dbReference type="Pfam" id="PF00496"/>
    </source>
</evidence>
<dbReference type="PROSITE" id="PS51257">
    <property type="entry name" value="PROKAR_LIPOPROTEIN"/>
    <property type="match status" value="1"/>
</dbReference>
<evidence type="ECO:0000256" key="4">
    <source>
        <dbReference type="SAM" id="MobiDB-lite"/>
    </source>
</evidence>
<feature type="chain" id="PRO_5005513869" evidence="5">
    <location>
        <begin position="24"/>
        <end position="679"/>
    </location>
</feature>
<name>A0A0K8P9G7_9CHLR</name>
<sequence>MGKISIRKILWLCFFICVISACNIPLSSTGTENPKSSTSIETILTEMAMKTMEAAHSGTNETTGKTPEPEPSQVHTVDPSKVLNVCLGKEPESLFFYNSSSRSMWSVLESIYDGPFDVMNGESYPRIFEDIQIEKEAVSVSEGSLITNARGELDSLKKGVEMIPAEGIGLCGADQCVFTWDGATPVTMIQTTIIFTIKAGIKWSDGESLTSNDSVFSWKVDADKNVKTSKKFQKLTESYTALDDLRIEWKGVPGFIPQKSSDVFWIPLPEHLLSGKAVADILKDPEVNTSPIGWGAYKIHKWIPGDRITAIRNEYYNNFSETEPFFDQIVFRFLGSAGDNNLAALESDSCDIIDTTVELRKDLEPILEDVRDGKMAVYVAPQSSWEQITFNLQPAAADQIRFFSDINVRTAIAKCIDRNQLIRKVFYGQTEVPYGFYPGGHALYVPDASALSYDREGADSLLTAAGWVDHDQNPETPRIAQGIEGIPDGTEMILRFETSNSTLRLQIAENISESLQTCGIGVSSNTNTLDQFYAQGPDGPLFGRKFDIAMFGWSGADQFPCSIYLSNQIPTDENFWIGTNVGGYQSSEYDRLCGAARMSNLFSPGKNDDQWAVQKVYAADLPVIPLYFDFSIAVSDVNICGIRNESGSRSLLWNLETLSSSEDSCAVSQWNNIYADNPQ</sequence>
<feature type="signal peptide" evidence="5">
    <location>
        <begin position="1"/>
        <end position="23"/>
    </location>
</feature>
<dbReference type="GO" id="GO:1904680">
    <property type="term" value="F:peptide transmembrane transporter activity"/>
    <property type="evidence" value="ECO:0007669"/>
    <property type="project" value="TreeGrafter"/>
</dbReference>
<gene>
    <name evidence="7" type="ORF">ATC1_11230</name>
</gene>
<dbReference type="PANTHER" id="PTHR30290:SF9">
    <property type="entry name" value="OLIGOPEPTIDE-BINDING PROTEIN APPA"/>
    <property type="match status" value="1"/>
</dbReference>
<evidence type="ECO:0000256" key="2">
    <source>
        <dbReference type="ARBA" id="ARBA00022448"/>
    </source>
</evidence>
<protein>
    <submittedName>
        <fullName evidence="7">ABC-type transport system, periplasmic component</fullName>
    </submittedName>
</protein>
<reference evidence="7" key="1">
    <citation type="journal article" date="2015" name="Genome Announc.">
        <title>Draft Genome Sequence of Anaerolineae Strain TC1, a Novel Isolate from a Methanogenic Wastewater Treatment System.</title>
        <authorList>
            <person name="Matsuura N."/>
            <person name="Tourlousse D.M."/>
            <person name="Sun L."/>
            <person name="Toyonaga M."/>
            <person name="Kuroda K."/>
            <person name="Ohashi A."/>
            <person name="Cruz R."/>
            <person name="Yamaguchi T."/>
            <person name="Sekiguchi Y."/>
        </authorList>
    </citation>
    <scope>NUCLEOTIDE SEQUENCE [LARGE SCALE GENOMIC DNA]</scope>
    <source>
        <strain evidence="7">TC1</strain>
    </source>
</reference>
<keyword evidence="2" id="KW-0813">Transport</keyword>
<feature type="region of interest" description="Disordered" evidence="4">
    <location>
        <begin position="55"/>
        <end position="75"/>
    </location>
</feature>
<dbReference type="InterPro" id="IPR039424">
    <property type="entry name" value="SBP_5"/>
</dbReference>
<evidence type="ECO:0000256" key="3">
    <source>
        <dbReference type="ARBA" id="ARBA00022729"/>
    </source>
</evidence>
<keyword evidence="3 5" id="KW-0732">Signal</keyword>
<dbReference type="OrthoDB" id="9772924at2"/>
<evidence type="ECO:0000313" key="7">
    <source>
        <dbReference type="EMBL" id="GAP39303.1"/>
    </source>
</evidence>
<keyword evidence="8" id="KW-1185">Reference proteome</keyword>
<dbReference type="STRING" id="1678840.ATC1_11230"/>
<evidence type="ECO:0000256" key="1">
    <source>
        <dbReference type="ARBA" id="ARBA00005695"/>
    </source>
</evidence>
<evidence type="ECO:0000256" key="5">
    <source>
        <dbReference type="SAM" id="SignalP"/>
    </source>
</evidence>
<comment type="similarity">
    <text evidence="1">Belongs to the bacterial solute-binding protein 5 family.</text>
</comment>